<dbReference type="InterPro" id="IPR002035">
    <property type="entry name" value="VWF_A"/>
</dbReference>
<feature type="domain" description="VWFA" evidence="2">
    <location>
        <begin position="207"/>
        <end position="376"/>
    </location>
</feature>
<dbReference type="KEGG" id="vab:WPS_11160"/>
<dbReference type="EMBL" id="AP025523">
    <property type="protein sequence ID" value="BDE05840.1"/>
    <property type="molecule type" value="Genomic_DNA"/>
</dbReference>
<proteinExistence type="predicted"/>
<feature type="region of interest" description="Disordered" evidence="1">
    <location>
        <begin position="162"/>
        <end position="181"/>
    </location>
</feature>
<dbReference type="CDD" id="cd00198">
    <property type="entry name" value="vWFA"/>
    <property type="match status" value="1"/>
</dbReference>
<dbReference type="Pfam" id="PF05762">
    <property type="entry name" value="VWA_CoxE"/>
    <property type="match status" value="1"/>
</dbReference>
<sequence>MSEIAAVAARFDAALRARGVAAGTRRAQTFAEVLHLMPPSSMRALYHRARAAMLPAVDDADAFDAAFVEFFGAIDDADALHRLVRAVNAPPRERRDRPQRESLPPPPSSEQAREREAERAPIQWILAARDEELSERPFDELDDAERAAMLRLMRRVRIASERRASRRRRRHPHGDRFDFRGTLRGASRTAGELIRRRATARRTTVRPLVFLLDVSGSMGPFARALLHYARVTAQARPRVRAFAFATQLTDLTPLLRRASDDRLMAAIGATVRDYGGGTRIGAALHAFNQRYAQRGAARGGTVVILSDGWERDDPERLETEMRRLRRLTRRIVWVNPHKRHPAYEPLARGMAAALPHLDAFVSGHNLRTLDAVADAIEGLSA</sequence>
<evidence type="ECO:0000259" key="2">
    <source>
        <dbReference type="PROSITE" id="PS50234"/>
    </source>
</evidence>
<evidence type="ECO:0000313" key="3">
    <source>
        <dbReference type="EMBL" id="BDE05840.1"/>
    </source>
</evidence>
<accession>A0AAN1XUS1</accession>
<feature type="region of interest" description="Disordered" evidence="1">
    <location>
        <begin position="90"/>
        <end position="117"/>
    </location>
</feature>
<dbReference type="RefSeq" id="WP_317996857.1">
    <property type="nucleotide sequence ID" value="NZ_AP025523.1"/>
</dbReference>
<feature type="compositionally biased region" description="Basic residues" evidence="1">
    <location>
        <begin position="164"/>
        <end position="173"/>
    </location>
</feature>
<reference evidence="3 4" key="1">
    <citation type="journal article" date="2022" name="ISME Commun">
        <title>Vulcanimicrobium alpinus gen. nov. sp. nov., the first cultivated representative of the candidate phylum 'Eremiobacterota', is a metabolically versatile aerobic anoxygenic phototroph.</title>
        <authorList>
            <person name="Yabe S."/>
            <person name="Muto K."/>
            <person name="Abe K."/>
            <person name="Yokota A."/>
            <person name="Staudigel H."/>
            <person name="Tebo B.M."/>
        </authorList>
    </citation>
    <scope>NUCLEOTIDE SEQUENCE [LARGE SCALE GENOMIC DNA]</scope>
    <source>
        <strain evidence="3 4">WC8-2</strain>
    </source>
</reference>
<dbReference type="InterPro" id="IPR036465">
    <property type="entry name" value="vWFA_dom_sf"/>
</dbReference>
<dbReference type="PANTHER" id="PTHR39338:SF6">
    <property type="entry name" value="BLL5662 PROTEIN"/>
    <property type="match status" value="1"/>
</dbReference>
<dbReference type="Gene3D" id="3.40.50.410">
    <property type="entry name" value="von Willebrand factor, type A domain"/>
    <property type="match status" value="1"/>
</dbReference>
<organism evidence="3 4">
    <name type="scientific">Vulcanimicrobium alpinum</name>
    <dbReference type="NCBI Taxonomy" id="3016050"/>
    <lineage>
        <taxon>Bacteria</taxon>
        <taxon>Bacillati</taxon>
        <taxon>Vulcanimicrobiota</taxon>
        <taxon>Vulcanimicrobiia</taxon>
        <taxon>Vulcanimicrobiales</taxon>
        <taxon>Vulcanimicrobiaceae</taxon>
        <taxon>Vulcanimicrobium</taxon>
    </lineage>
</organism>
<evidence type="ECO:0000313" key="4">
    <source>
        <dbReference type="Proteomes" id="UP001317532"/>
    </source>
</evidence>
<dbReference type="SMART" id="SM00327">
    <property type="entry name" value="VWA"/>
    <property type="match status" value="1"/>
</dbReference>
<evidence type="ECO:0000256" key="1">
    <source>
        <dbReference type="SAM" id="MobiDB-lite"/>
    </source>
</evidence>
<name>A0AAN1XUS1_UNVUL</name>
<dbReference type="AlphaFoldDB" id="A0AAN1XUS1"/>
<gene>
    <name evidence="3" type="ORF">WPS_11160</name>
</gene>
<protein>
    <submittedName>
        <fullName evidence="3">VWA domain-containing protein</fullName>
    </submittedName>
</protein>
<dbReference type="SUPFAM" id="SSF53300">
    <property type="entry name" value="vWA-like"/>
    <property type="match status" value="1"/>
</dbReference>
<dbReference type="PIRSF" id="PIRSF010256">
    <property type="entry name" value="CoxE_vWa"/>
    <property type="match status" value="1"/>
</dbReference>
<dbReference type="InterPro" id="IPR008912">
    <property type="entry name" value="Uncharacterised_CoxE"/>
</dbReference>
<dbReference type="PANTHER" id="PTHR39338">
    <property type="entry name" value="BLL5662 PROTEIN-RELATED"/>
    <property type="match status" value="1"/>
</dbReference>
<keyword evidence="4" id="KW-1185">Reference proteome</keyword>
<dbReference type="InterPro" id="IPR011195">
    <property type="entry name" value="UCP010256"/>
</dbReference>
<dbReference type="Proteomes" id="UP001317532">
    <property type="component" value="Chromosome"/>
</dbReference>
<feature type="compositionally biased region" description="Basic and acidic residues" evidence="1">
    <location>
        <begin position="91"/>
        <end position="100"/>
    </location>
</feature>
<dbReference type="PROSITE" id="PS50234">
    <property type="entry name" value="VWFA"/>
    <property type="match status" value="1"/>
</dbReference>